<dbReference type="NCBIfam" id="TIGR01509">
    <property type="entry name" value="HAD-SF-IA-v3"/>
    <property type="match status" value="1"/>
</dbReference>
<dbReference type="EMBL" id="BAAAFH010000003">
    <property type="protein sequence ID" value="GAA0874307.1"/>
    <property type="molecule type" value="Genomic_DNA"/>
</dbReference>
<dbReference type="Gene3D" id="1.10.150.240">
    <property type="entry name" value="Putative phosphatase, domain 2"/>
    <property type="match status" value="1"/>
</dbReference>
<protein>
    <submittedName>
        <fullName evidence="1">Hexitol phosphatase HxpB</fullName>
    </submittedName>
</protein>
<dbReference type="SFLD" id="SFLDG01129">
    <property type="entry name" value="C1.5:_HAD__Beta-PGM__Phosphata"/>
    <property type="match status" value="1"/>
</dbReference>
<keyword evidence="2" id="KW-1185">Reference proteome</keyword>
<dbReference type="NCBIfam" id="NF008087">
    <property type="entry name" value="PRK10826.1"/>
    <property type="match status" value="1"/>
</dbReference>
<dbReference type="InterPro" id="IPR036412">
    <property type="entry name" value="HAD-like_sf"/>
</dbReference>
<dbReference type="Proteomes" id="UP001501126">
    <property type="component" value="Unassembled WGS sequence"/>
</dbReference>
<dbReference type="Pfam" id="PF00702">
    <property type="entry name" value="Hydrolase"/>
    <property type="match status" value="1"/>
</dbReference>
<accession>A0ABN1MMZ6</accession>
<dbReference type="InterPro" id="IPR023198">
    <property type="entry name" value="PGP-like_dom2"/>
</dbReference>
<dbReference type="PANTHER" id="PTHR18901">
    <property type="entry name" value="2-DEOXYGLUCOSE-6-PHOSPHATE PHOSPHATASE 2"/>
    <property type="match status" value="1"/>
</dbReference>
<dbReference type="NCBIfam" id="TIGR01549">
    <property type="entry name" value="HAD-SF-IA-v1"/>
    <property type="match status" value="1"/>
</dbReference>
<dbReference type="Gene3D" id="3.40.50.1000">
    <property type="entry name" value="HAD superfamily/HAD-like"/>
    <property type="match status" value="1"/>
</dbReference>
<organism evidence="1 2">
    <name type="scientific">Wandonia haliotis</name>
    <dbReference type="NCBI Taxonomy" id="574963"/>
    <lineage>
        <taxon>Bacteria</taxon>
        <taxon>Pseudomonadati</taxon>
        <taxon>Bacteroidota</taxon>
        <taxon>Flavobacteriia</taxon>
        <taxon>Flavobacteriales</taxon>
        <taxon>Crocinitomicaceae</taxon>
        <taxon>Wandonia</taxon>
    </lineage>
</organism>
<proteinExistence type="predicted"/>
<dbReference type="SFLD" id="SFLDS00003">
    <property type="entry name" value="Haloacid_Dehalogenase"/>
    <property type="match status" value="1"/>
</dbReference>
<dbReference type="PRINTS" id="PR00413">
    <property type="entry name" value="HADHALOGNASE"/>
</dbReference>
<dbReference type="SFLD" id="SFLDG01135">
    <property type="entry name" value="C1.5.6:_HAD__Beta-PGM__Phospha"/>
    <property type="match status" value="1"/>
</dbReference>
<dbReference type="PANTHER" id="PTHR18901:SF38">
    <property type="entry name" value="PSEUDOURIDINE-5'-PHOSPHATASE"/>
    <property type="match status" value="1"/>
</dbReference>
<dbReference type="SUPFAM" id="SSF56784">
    <property type="entry name" value="HAD-like"/>
    <property type="match status" value="1"/>
</dbReference>
<reference evidence="1 2" key="1">
    <citation type="journal article" date="2019" name="Int. J. Syst. Evol. Microbiol.">
        <title>The Global Catalogue of Microorganisms (GCM) 10K type strain sequencing project: providing services to taxonomists for standard genome sequencing and annotation.</title>
        <authorList>
            <consortium name="The Broad Institute Genomics Platform"/>
            <consortium name="The Broad Institute Genome Sequencing Center for Infectious Disease"/>
            <person name="Wu L."/>
            <person name="Ma J."/>
        </authorList>
    </citation>
    <scope>NUCLEOTIDE SEQUENCE [LARGE SCALE GENOMIC DNA]</scope>
    <source>
        <strain evidence="1 2">JCM 16083</strain>
    </source>
</reference>
<comment type="caution">
    <text evidence="1">The sequence shown here is derived from an EMBL/GenBank/DDBJ whole genome shotgun (WGS) entry which is preliminary data.</text>
</comment>
<dbReference type="RefSeq" id="WP_343785207.1">
    <property type="nucleotide sequence ID" value="NZ_BAAAFH010000003.1"/>
</dbReference>
<sequence>MVWKERKIEAVIFDMDGVLIDSEPLWKIAEVEVFNSLGLNLDKPDFEETVGLRIDEVVAFWRSRFPWEGKSNEEVIHEIIDRVVYYIEREGKPMRGVHEIVPFLSSRGYKLGIGTSSYSRILKTVLKKLELETYFDVTHSAEFEEFGKPHPGVYLTCARQLGVRPSNCLVIEDSFNGLLAAKAASMATIVVPDGSNTPHPHLVIADEQYESLLDVLELFKEK</sequence>
<evidence type="ECO:0000313" key="1">
    <source>
        <dbReference type="EMBL" id="GAA0874307.1"/>
    </source>
</evidence>
<evidence type="ECO:0000313" key="2">
    <source>
        <dbReference type="Proteomes" id="UP001501126"/>
    </source>
</evidence>
<dbReference type="CDD" id="cd07505">
    <property type="entry name" value="HAD_BPGM-like"/>
    <property type="match status" value="1"/>
</dbReference>
<dbReference type="InterPro" id="IPR006439">
    <property type="entry name" value="HAD-SF_hydro_IA"/>
</dbReference>
<dbReference type="InterPro" id="IPR023214">
    <property type="entry name" value="HAD_sf"/>
</dbReference>
<gene>
    <name evidence="1" type="primary">hxpB_1</name>
    <name evidence="1" type="ORF">GCM10009118_07150</name>
</gene>
<name>A0ABN1MMZ6_9FLAO</name>